<keyword evidence="1" id="KW-0804">Transcription</keyword>
<dbReference type="PROSITE" id="PS51913">
    <property type="entry name" value="HTH_HARE"/>
    <property type="match status" value="1"/>
</dbReference>
<sequence length="256" mass="29908">MRELKWIEAIERVLKEHSRPLHYTEIAEQILENGYRSSVGSTPATTVNAYISNDIRDFGDDSIFIKVAMGTFTLRERSNTSKEKFKKSEISYTSVINSYGMFWHRNQVFWNERPDLYGTQLETNSITNFKEQKGIYILNDGPNILYVGQAIEETIGEKLFGHTNDYLEGRWNRFSWFGIYEPDFEGTIFSVQESNREISIQDIVETMQVLLIETLEPKQNRDSRTLLSGLEFKQVEDPDLKRKRIQQILSEISTSY</sequence>
<proteinExistence type="predicted"/>
<gene>
    <name evidence="3" type="ORF">QM524_01420</name>
</gene>
<comment type="caution">
    <text evidence="3">The sequence shown here is derived from an EMBL/GenBank/DDBJ whole genome shotgun (WGS) entry which is preliminary data.</text>
</comment>
<name>A0ABT6Y2T0_9BACT</name>
<dbReference type="RefSeq" id="WP_283343144.1">
    <property type="nucleotide sequence ID" value="NZ_JASHIF010000002.1"/>
</dbReference>
<reference evidence="3 4" key="1">
    <citation type="submission" date="2023-05" db="EMBL/GenBank/DDBJ databases">
        <title>Novel species of genus Flectobacillus isolated from stream in China.</title>
        <authorList>
            <person name="Lu H."/>
        </authorList>
    </citation>
    <scope>NUCLEOTIDE SEQUENCE [LARGE SCALE GENOMIC DNA]</scope>
    <source>
        <strain evidence="3 4">KCTC 42575</strain>
    </source>
</reference>
<dbReference type="InterPro" id="IPR007759">
    <property type="entry name" value="Asxl_HARE-HTH"/>
</dbReference>
<organism evidence="3 4">
    <name type="scientific">Flectobacillus roseus</name>
    <dbReference type="NCBI Taxonomy" id="502259"/>
    <lineage>
        <taxon>Bacteria</taxon>
        <taxon>Pseudomonadati</taxon>
        <taxon>Bacteroidota</taxon>
        <taxon>Cytophagia</taxon>
        <taxon>Cytophagales</taxon>
        <taxon>Flectobacillaceae</taxon>
        <taxon>Flectobacillus</taxon>
    </lineage>
</organism>
<evidence type="ECO:0000256" key="1">
    <source>
        <dbReference type="ARBA" id="ARBA00023163"/>
    </source>
</evidence>
<keyword evidence="4" id="KW-1185">Reference proteome</keyword>
<dbReference type="Proteomes" id="UP001236507">
    <property type="component" value="Unassembled WGS sequence"/>
</dbReference>
<feature type="domain" description="HTH HARE-type" evidence="2">
    <location>
        <begin position="4"/>
        <end position="77"/>
    </location>
</feature>
<protein>
    <submittedName>
        <fullName evidence="3">Winged helix-turn-helix domain-containing protein</fullName>
    </submittedName>
</protein>
<accession>A0ABT6Y2T0</accession>
<evidence type="ECO:0000313" key="3">
    <source>
        <dbReference type="EMBL" id="MDI9857856.1"/>
    </source>
</evidence>
<evidence type="ECO:0000259" key="2">
    <source>
        <dbReference type="PROSITE" id="PS51913"/>
    </source>
</evidence>
<dbReference type="Pfam" id="PF05066">
    <property type="entry name" value="HARE-HTH"/>
    <property type="match status" value="1"/>
</dbReference>
<evidence type="ECO:0000313" key="4">
    <source>
        <dbReference type="Proteomes" id="UP001236507"/>
    </source>
</evidence>
<dbReference type="EMBL" id="JASHIF010000002">
    <property type="protein sequence ID" value="MDI9857856.1"/>
    <property type="molecule type" value="Genomic_DNA"/>
</dbReference>